<organism evidence="1 2">
    <name type="scientific">Datura stramonium</name>
    <name type="common">Jimsonweed</name>
    <name type="synonym">Common thornapple</name>
    <dbReference type="NCBI Taxonomy" id="4076"/>
    <lineage>
        <taxon>Eukaryota</taxon>
        <taxon>Viridiplantae</taxon>
        <taxon>Streptophyta</taxon>
        <taxon>Embryophyta</taxon>
        <taxon>Tracheophyta</taxon>
        <taxon>Spermatophyta</taxon>
        <taxon>Magnoliopsida</taxon>
        <taxon>eudicotyledons</taxon>
        <taxon>Gunneridae</taxon>
        <taxon>Pentapetalae</taxon>
        <taxon>asterids</taxon>
        <taxon>lamiids</taxon>
        <taxon>Solanales</taxon>
        <taxon>Solanaceae</taxon>
        <taxon>Solanoideae</taxon>
        <taxon>Datureae</taxon>
        <taxon>Datura</taxon>
    </lineage>
</organism>
<name>A0ABS8T728_DATST</name>
<evidence type="ECO:0000313" key="2">
    <source>
        <dbReference type="Proteomes" id="UP000823775"/>
    </source>
</evidence>
<comment type="caution">
    <text evidence="1">The sequence shown here is derived from an EMBL/GenBank/DDBJ whole genome shotgun (WGS) entry which is preliminary data.</text>
</comment>
<gene>
    <name evidence="1" type="ORF">HAX54_004502</name>
</gene>
<sequence>MMATPTAISNKFFDLLGPQVPARVVPVRAEDARMQELPEVFPAATACWKKNDRELIVVMGVECIPLSILLDKAKSCFWKASLAAADENITIVVFWPNFRVIIGPYLENGPPGGGGGSSNFFLLQRRRPWIKLQATITTPQPKMLK</sequence>
<reference evidence="1 2" key="1">
    <citation type="journal article" date="2021" name="BMC Genomics">
        <title>Datura genome reveals duplications of psychoactive alkaloid biosynthetic genes and high mutation rate following tissue culture.</title>
        <authorList>
            <person name="Rajewski A."/>
            <person name="Carter-House D."/>
            <person name="Stajich J."/>
            <person name="Litt A."/>
        </authorList>
    </citation>
    <scope>NUCLEOTIDE SEQUENCE [LARGE SCALE GENOMIC DNA]</scope>
    <source>
        <strain evidence="1">AR-01</strain>
    </source>
</reference>
<proteinExistence type="predicted"/>
<dbReference type="EMBL" id="JACEIK010001209">
    <property type="protein sequence ID" value="MCD7467210.1"/>
    <property type="molecule type" value="Genomic_DNA"/>
</dbReference>
<dbReference type="Proteomes" id="UP000823775">
    <property type="component" value="Unassembled WGS sequence"/>
</dbReference>
<evidence type="ECO:0000313" key="1">
    <source>
        <dbReference type="EMBL" id="MCD7467210.1"/>
    </source>
</evidence>
<protein>
    <submittedName>
        <fullName evidence="1">Uncharacterized protein</fullName>
    </submittedName>
</protein>
<keyword evidence="2" id="KW-1185">Reference proteome</keyword>
<accession>A0ABS8T728</accession>